<dbReference type="OMA" id="WLDTECE"/>
<evidence type="ECO:0000256" key="1">
    <source>
        <dbReference type="SAM" id="SignalP"/>
    </source>
</evidence>
<dbReference type="OrthoDB" id="1104770at2759"/>
<dbReference type="EMBL" id="KI517464">
    <property type="protein sequence ID" value="ESQ41734.1"/>
    <property type="molecule type" value="Genomic_DNA"/>
</dbReference>
<evidence type="ECO:0000313" key="2">
    <source>
        <dbReference type="EMBL" id="ESQ41734.1"/>
    </source>
</evidence>
<proteinExistence type="predicted"/>
<name>V4LDF9_EUTSA</name>
<dbReference type="Proteomes" id="UP000030689">
    <property type="component" value="Unassembled WGS sequence"/>
</dbReference>
<evidence type="ECO:0008006" key="4">
    <source>
        <dbReference type="Google" id="ProtNLM"/>
    </source>
</evidence>
<dbReference type="Gramene" id="ESQ41734">
    <property type="protein sequence ID" value="ESQ41734"/>
    <property type="gene ID" value="EUTSA_v10015888mg"/>
</dbReference>
<keyword evidence="3" id="KW-1185">Reference proteome</keyword>
<sequence>MNITKAFVVLFLVVVLATPLSNSNVLASSVVKPAFLGGYDYCIMDCTAGGLEDGCKYECKRRNYTDGSCLGYAQDLKCCCKK</sequence>
<reference evidence="2 3" key="1">
    <citation type="journal article" date="2013" name="Front. Plant Sci.">
        <title>The Reference Genome of the Halophytic Plant Eutrema salsugineum.</title>
        <authorList>
            <person name="Yang R."/>
            <person name="Jarvis D.E."/>
            <person name="Chen H."/>
            <person name="Beilstein M.A."/>
            <person name="Grimwood J."/>
            <person name="Jenkins J."/>
            <person name="Shu S."/>
            <person name="Prochnik S."/>
            <person name="Xin M."/>
            <person name="Ma C."/>
            <person name="Schmutz J."/>
            <person name="Wing R.A."/>
            <person name="Mitchell-Olds T."/>
            <person name="Schumaker K.S."/>
            <person name="Wang X."/>
        </authorList>
    </citation>
    <scope>NUCLEOTIDE SEQUENCE [LARGE SCALE GENOMIC DNA]</scope>
</reference>
<protein>
    <recommendedName>
        <fullName evidence="4">Knottin scorpion toxin-like domain-containing protein</fullName>
    </recommendedName>
</protein>
<organism evidence="2 3">
    <name type="scientific">Eutrema salsugineum</name>
    <name type="common">Saltwater cress</name>
    <name type="synonym">Sisymbrium salsugineum</name>
    <dbReference type="NCBI Taxonomy" id="72664"/>
    <lineage>
        <taxon>Eukaryota</taxon>
        <taxon>Viridiplantae</taxon>
        <taxon>Streptophyta</taxon>
        <taxon>Embryophyta</taxon>
        <taxon>Tracheophyta</taxon>
        <taxon>Spermatophyta</taxon>
        <taxon>Magnoliopsida</taxon>
        <taxon>eudicotyledons</taxon>
        <taxon>Gunneridae</taxon>
        <taxon>Pentapetalae</taxon>
        <taxon>rosids</taxon>
        <taxon>malvids</taxon>
        <taxon>Brassicales</taxon>
        <taxon>Brassicaceae</taxon>
        <taxon>Eutremeae</taxon>
        <taxon>Eutrema</taxon>
    </lineage>
</organism>
<keyword evidence="1" id="KW-0732">Signal</keyword>
<feature type="chain" id="PRO_5004721780" description="Knottin scorpion toxin-like domain-containing protein" evidence="1">
    <location>
        <begin position="18"/>
        <end position="82"/>
    </location>
</feature>
<dbReference type="AlphaFoldDB" id="V4LDF9"/>
<feature type="signal peptide" evidence="1">
    <location>
        <begin position="1"/>
        <end position="17"/>
    </location>
</feature>
<dbReference type="KEGG" id="eus:EUTSA_v10015888mg"/>
<gene>
    <name evidence="2" type="ORF">EUTSA_v10015888mg</name>
</gene>
<accession>V4LDF9</accession>
<evidence type="ECO:0000313" key="3">
    <source>
        <dbReference type="Proteomes" id="UP000030689"/>
    </source>
</evidence>